<accession>A0A1S1JMU6</accession>
<sequence>MRSWGALALAVVTASSGAAVARADRPEPVPLYGTYDTYLDHSRQTFEGRPDPSDPSTQAASFTTTCTAQGCVAHWLRLAELADNPNAPALFDYRWNGDRWESAANYPFHCDDGGAVTAARSDFLVPNGDGSFSGERTFAVGAPGCPGDGPGTYWLPFTLTPTS</sequence>
<evidence type="ECO:0000313" key="2">
    <source>
        <dbReference type="EMBL" id="OHU13583.1"/>
    </source>
</evidence>
<evidence type="ECO:0000313" key="5">
    <source>
        <dbReference type="Proteomes" id="UP000192434"/>
    </source>
</evidence>
<protein>
    <recommendedName>
        <fullName evidence="6">PknF protein</fullName>
    </recommendedName>
</protein>
<feature type="chain" id="PRO_5038391269" description="PknF protein" evidence="1">
    <location>
        <begin position="22"/>
        <end position="163"/>
    </location>
</feature>
<evidence type="ECO:0008006" key="6">
    <source>
        <dbReference type="Google" id="ProtNLM"/>
    </source>
</evidence>
<reference evidence="3 5" key="2">
    <citation type="submission" date="2016-12" db="EMBL/GenBank/DDBJ databases">
        <title>The new phylogeny of genus Mycobacterium.</title>
        <authorList>
            <person name="Tortoli E."/>
            <person name="Trovato A."/>
            <person name="Cirillo D.M."/>
        </authorList>
    </citation>
    <scope>NUCLEOTIDE SEQUENCE [LARGE SCALE GENOMIC DNA]</scope>
    <source>
        <strain evidence="3 5">CCUG 66554</strain>
    </source>
</reference>
<keyword evidence="1" id="KW-0732">Signal</keyword>
<reference evidence="2 4" key="1">
    <citation type="submission" date="2016-10" db="EMBL/GenBank/DDBJ databases">
        <title>Evaluation of Human, Animal and Environmental Mycobacterium chelonae Isolates by Core Genome Phylogenomic Analysis, Targeted Gene Comparison, and Anti-microbial Susceptibility Patterns: A Tale of Mistaken Identities.</title>
        <authorList>
            <person name="Fogelson S.B."/>
            <person name="Camus A.C."/>
            <person name="Lorenz W."/>
            <person name="Vasireddy R."/>
            <person name="Vasireddy S."/>
            <person name="Smith T."/>
            <person name="Brown-Elliott B.A."/>
            <person name="Wallace R.J.Jr."/>
            <person name="Hasan N.A."/>
            <person name="Reischl U."/>
            <person name="Sanchez S."/>
        </authorList>
    </citation>
    <scope>NUCLEOTIDE SEQUENCE [LARGE SCALE GENOMIC DNA]</scope>
    <source>
        <strain evidence="2 4">8528</strain>
    </source>
</reference>
<dbReference type="KEGG" id="msao:MYCSP_17540"/>
<feature type="signal peptide" evidence="1">
    <location>
        <begin position="1"/>
        <end position="21"/>
    </location>
</feature>
<evidence type="ECO:0000313" key="3">
    <source>
        <dbReference type="EMBL" id="ORB60513.1"/>
    </source>
</evidence>
<organism evidence="3 5">
    <name type="scientific">Mycobacteroides saopaulense</name>
    <dbReference type="NCBI Taxonomy" id="1578165"/>
    <lineage>
        <taxon>Bacteria</taxon>
        <taxon>Bacillati</taxon>
        <taxon>Actinomycetota</taxon>
        <taxon>Actinomycetes</taxon>
        <taxon>Mycobacteriales</taxon>
        <taxon>Mycobacteriaceae</taxon>
        <taxon>Mycobacteroides</taxon>
    </lineage>
</organism>
<keyword evidence="4" id="KW-1185">Reference proteome</keyword>
<evidence type="ECO:0000256" key="1">
    <source>
        <dbReference type="SAM" id="SignalP"/>
    </source>
</evidence>
<comment type="caution">
    <text evidence="3">The sequence shown here is derived from an EMBL/GenBank/DDBJ whole genome shotgun (WGS) entry which is preliminary data.</text>
</comment>
<dbReference type="AlphaFoldDB" id="A0A1S1JMU6"/>
<proteinExistence type="predicted"/>
<dbReference type="Proteomes" id="UP000179621">
    <property type="component" value="Unassembled WGS sequence"/>
</dbReference>
<dbReference type="RefSeq" id="WP_070909398.1">
    <property type="nucleotide sequence ID" value="NZ_CP010271.1"/>
</dbReference>
<name>A0A1S1JMU6_9MYCO</name>
<dbReference type="OrthoDB" id="4713121at2"/>
<dbReference type="STRING" id="1578165.BKG68_02455"/>
<evidence type="ECO:0000313" key="4">
    <source>
        <dbReference type="Proteomes" id="UP000179621"/>
    </source>
</evidence>
<dbReference type="EMBL" id="MVII01000002">
    <property type="protein sequence ID" value="ORB60513.1"/>
    <property type="molecule type" value="Genomic_DNA"/>
</dbReference>
<dbReference type="EMBL" id="MLIH01000002">
    <property type="protein sequence ID" value="OHU13583.1"/>
    <property type="molecule type" value="Genomic_DNA"/>
</dbReference>
<gene>
    <name evidence="2" type="ORF">BKG73_02460</name>
    <name evidence="3" type="ORF">BST43_02995</name>
</gene>
<dbReference type="Proteomes" id="UP000192434">
    <property type="component" value="Unassembled WGS sequence"/>
</dbReference>